<dbReference type="KEGG" id="rmar:GBA65_15035"/>
<evidence type="ECO:0008006" key="3">
    <source>
        <dbReference type="Google" id="ProtNLM"/>
    </source>
</evidence>
<dbReference type="EMBL" id="CP045121">
    <property type="protein sequence ID" value="QIN79619.1"/>
    <property type="molecule type" value="Genomic_DNA"/>
</dbReference>
<proteinExistence type="predicted"/>
<name>A0A6G8PZF5_9ACTN</name>
<organism evidence="1 2">
    <name type="scientific">Rubrobacter marinus</name>
    <dbReference type="NCBI Taxonomy" id="2653852"/>
    <lineage>
        <taxon>Bacteria</taxon>
        <taxon>Bacillati</taxon>
        <taxon>Actinomycetota</taxon>
        <taxon>Rubrobacteria</taxon>
        <taxon>Rubrobacterales</taxon>
        <taxon>Rubrobacteraceae</taxon>
        <taxon>Rubrobacter</taxon>
    </lineage>
</organism>
<dbReference type="AlphaFoldDB" id="A0A6G8PZF5"/>
<accession>A0A6G8PZF5</accession>
<dbReference type="RefSeq" id="WP_166397291.1">
    <property type="nucleotide sequence ID" value="NZ_CP045121.1"/>
</dbReference>
<dbReference type="Proteomes" id="UP000502706">
    <property type="component" value="Chromosome"/>
</dbReference>
<evidence type="ECO:0000313" key="2">
    <source>
        <dbReference type="Proteomes" id="UP000502706"/>
    </source>
</evidence>
<keyword evidence="2" id="KW-1185">Reference proteome</keyword>
<reference evidence="1 2" key="1">
    <citation type="submission" date="2019-10" db="EMBL/GenBank/DDBJ databases">
        <title>Rubrobacter sp nov SCSIO 52915 isolated from a deep-sea sediment in the South China Sea.</title>
        <authorList>
            <person name="Chen R.W."/>
        </authorList>
    </citation>
    <scope>NUCLEOTIDE SEQUENCE [LARGE SCALE GENOMIC DNA]</scope>
    <source>
        <strain evidence="1 2">SCSIO 52915</strain>
    </source>
</reference>
<gene>
    <name evidence="1" type="ORF">GBA65_15035</name>
</gene>
<protein>
    <recommendedName>
        <fullName evidence="3">Peptidase C39-like domain-containing protein</fullName>
    </recommendedName>
</protein>
<sequence>MIPVAQTRSGGPDAPREEAGNCYAACVASILELALEDVPDVAPNDNGEDGWNEAWGGWFRERGLTTYNLVRGEGDDRPFEGYTIGTVPSRNGPYEHAVVCRDGEVVWDPNPANAEKPYDSSEATSWEVFALLDASELVKRRGR</sequence>
<evidence type="ECO:0000313" key="1">
    <source>
        <dbReference type="EMBL" id="QIN79619.1"/>
    </source>
</evidence>